<gene>
    <name evidence="1" type="ORF">MARIT_2010</name>
</gene>
<evidence type="ECO:0000313" key="2">
    <source>
        <dbReference type="Proteomes" id="UP000231564"/>
    </source>
</evidence>
<dbReference type="EMBL" id="LT634361">
    <property type="protein sequence ID" value="SFZ83327.1"/>
    <property type="molecule type" value="Genomic_DNA"/>
</dbReference>
<reference evidence="1 2" key="1">
    <citation type="submission" date="2016-11" db="EMBL/GenBank/DDBJ databases">
        <authorList>
            <person name="Jaros S."/>
            <person name="Januszkiewicz K."/>
            <person name="Wedrychowicz H."/>
        </authorList>
    </citation>
    <scope>NUCLEOTIDE SEQUENCE [LARGE SCALE GENOMIC DNA]</scope>
    <source>
        <strain evidence="1">NCIMB 2154T</strain>
    </source>
</reference>
<dbReference type="RefSeq" id="WP_100211393.1">
    <property type="nucleotide sequence ID" value="NZ_CP138495.1"/>
</dbReference>
<dbReference type="KEGG" id="tmar:MARIT_2010"/>
<dbReference type="OrthoDB" id="1183903at2"/>
<organism evidence="1 2">
    <name type="scientific">Tenacibaculum maritimum NCIMB 2154</name>
    <dbReference type="NCBI Taxonomy" id="1349785"/>
    <lineage>
        <taxon>Bacteria</taxon>
        <taxon>Pseudomonadati</taxon>
        <taxon>Bacteroidota</taxon>
        <taxon>Flavobacteriia</taxon>
        <taxon>Flavobacteriales</taxon>
        <taxon>Flavobacteriaceae</taxon>
        <taxon>Tenacibaculum</taxon>
    </lineage>
</organism>
<accession>A0A2H1EAW4</accession>
<dbReference type="Proteomes" id="UP000231564">
    <property type="component" value="Chromosome MARIT"/>
</dbReference>
<name>A0A2H1EAW4_9FLAO</name>
<protein>
    <submittedName>
        <fullName evidence="1">Uncharacterized protein</fullName>
    </submittedName>
</protein>
<dbReference type="GeneID" id="47723493"/>
<dbReference type="AlphaFoldDB" id="A0A2H1EAW4"/>
<evidence type="ECO:0000313" key="1">
    <source>
        <dbReference type="EMBL" id="SFZ83327.1"/>
    </source>
</evidence>
<proteinExistence type="predicted"/>
<keyword evidence="2" id="KW-1185">Reference proteome</keyword>
<sequence length="509" mass="57573">MKNLIVRPSNSLDIKVQTVKTAYFAKKEIVSTEKTTEAISYTFKGNNNTGTKKRKRKIAKIIYKNLQGKLINKQQTSLEQVVAALSKSNYTKGDCIDIALVKESIKFTKRTSAQLGEEVYIVIQTQYMPDREITLNLKQGGDTDALTTTKEPIYVTQNNKKVFAFKAVVGEFSQKSNALNAADFKDHAIAKITLQSTDQQENKQYKDALNKAEGKTSPFYIAMDAEPANQNWFEVKYEEVFDNRPNLWYYGEGNWFELKVDNILNIYHTGEISKLDFKGLKEVSYVYHDKNGGKHNICTCELLKIDERLKGVSSDKKTKHTVESGYNTSSVITYSHDSSRKKYSYPNGTIRTYGKFYNPDKKTTHRLVTYKKGSGTKNLVKMPDSINKKITDKSVIYSFTKTTRRYCGPEHFACFVGALAETGLTLKSGGACEEDGTCYPSVSHINGQSIDTSYLNDKDEQKFINAMHKFGFTSQLRGSSKKKYTNTTDGGKLHNNHLHSGVLKPNYKK</sequence>